<comment type="similarity">
    <text evidence="14">Belongs to the RBR family. RNF144 subfamily.</text>
</comment>
<evidence type="ECO:0000256" key="12">
    <source>
        <dbReference type="ARBA" id="ARBA00022989"/>
    </source>
</evidence>
<evidence type="ECO:0000313" key="19">
    <source>
        <dbReference type="Proteomes" id="UP000663882"/>
    </source>
</evidence>
<evidence type="ECO:0000256" key="9">
    <source>
        <dbReference type="ARBA" id="ARBA00022771"/>
    </source>
</evidence>
<dbReference type="Proteomes" id="UP000663882">
    <property type="component" value="Unassembled WGS sequence"/>
</dbReference>
<evidence type="ECO:0000259" key="16">
    <source>
        <dbReference type="PROSITE" id="PS50089"/>
    </source>
</evidence>
<evidence type="ECO:0000256" key="1">
    <source>
        <dbReference type="ARBA" id="ARBA00001798"/>
    </source>
</evidence>
<dbReference type="AlphaFoldDB" id="A0A814HME5"/>
<evidence type="ECO:0000256" key="6">
    <source>
        <dbReference type="ARBA" id="ARBA00022692"/>
    </source>
</evidence>
<dbReference type="SMART" id="SM00647">
    <property type="entry name" value="IBR"/>
    <property type="match status" value="2"/>
</dbReference>
<dbReference type="InterPro" id="IPR002867">
    <property type="entry name" value="IBR_dom"/>
</dbReference>
<organism evidence="18 19">
    <name type="scientific">Rotaria sordida</name>
    <dbReference type="NCBI Taxonomy" id="392033"/>
    <lineage>
        <taxon>Eukaryota</taxon>
        <taxon>Metazoa</taxon>
        <taxon>Spiralia</taxon>
        <taxon>Gnathifera</taxon>
        <taxon>Rotifera</taxon>
        <taxon>Eurotatoria</taxon>
        <taxon>Bdelloidea</taxon>
        <taxon>Philodinida</taxon>
        <taxon>Philodinidae</taxon>
        <taxon>Rotaria</taxon>
    </lineage>
</organism>
<keyword evidence="6" id="KW-0812">Transmembrane</keyword>
<name>A0A814HME5_9BILA</name>
<dbReference type="CDD" id="cd20335">
    <property type="entry name" value="BRcat_RBR"/>
    <property type="match status" value="1"/>
</dbReference>
<dbReference type="EMBL" id="CAJNOO010000688">
    <property type="protein sequence ID" value="CAF1011389.1"/>
    <property type="molecule type" value="Genomic_DNA"/>
</dbReference>
<dbReference type="PROSITE" id="PS50089">
    <property type="entry name" value="ZF_RING_2"/>
    <property type="match status" value="1"/>
</dbReference>
<evidence type="ECO:0000313" key="18">
    <source>
        <dbReference type="EMBL" id="CAF1011389.1"/>
    </source>
</evidence>
<dbReference type="InterPro" id="IPR018957">
    <property type="entry name" value="Znf_C3HC4_RING-type"/>
</dbReference>
<dbReference type="Pfam" id="PF22191">
    <property type="entry name" value="IBR_1"/>
    <property type="match status" value="1"/>
</dbReference>
<keyword evidence="5" id="KW-0808">Transferase</keyword>
<dbReference type="GO" id="GO:0008270">
    <property type="term" value="F:zinc ion binding"/>
    <property type="evidence" value="ECO:0007669"/>
    <property type="project" value="UniProtKB-KW"/>
</dbReference>
<dbReference type="Pfam" id="PF00097">
    <property type="entry name" value="zf-C3HC4"/>
    <property type="match status" value="1"/>
</dbReference>
<evidence type="ECO:0000256" key="10">
    <source>
        <dbReference type="ARBA" id="ARBA00022786"/>
    </source>
</evidence>
<dbReference type="GO" id="GO:0031090">
    <property type="term" value="C:organelle membrane"/>
    <property type="evidence" value="ECO:0007669"/>
    <property type="project" value="UniProtKB-ARBA"/>
</dbReference>
<evidence type="ECO:0000256" key="7">
    <source>
        <dbReference type="ARBA" id="ARBA00022723"/>
    </source>
</evidence>
<keyword evidence="13" id="KW-0472">Membrane</keyword>
<dbReference type="OrthoDB" id="1431934at2759"/>
<dbReference type="Pfam" id="PF01485">
    <property type="entry name" value="IBR"/>
    <property type="match status" value="1"/>
</dbReference>
<reference evidence="18" key="1">
    <citation type="submission" date="2021-02" db="EMBL/GenBank/DDBJ databases">
        <authorList>
            <person name="Nowell W R."/>
        </authorList>
    </citation>
    <scope>NUCLEOTIDE SEQUENCE</scope>
</reference>
<evidence type="ECO:0000256" key="14">
    <source>
        <dbReference type="ARBA" id="ARBA00038342"/>
    </source>
</evidence>
<dbReference type="PANTHER" id="PTHR11685">
    <property type="entry name" value="RBR FAMILY RING FINGER AND IBR DOMAIN-CONTAINING"/>
    <property type="match status" value="1"/>
</dbReference>
<keyword evidence="9 15" id="KW-0863">Zinc-finger</keyword>
<sequence>MPKFIYQSNTNEELYNEIKNLRSSKTNKRLRHLPLFERIYYKKTCEVKKTGHNLEDVHRLYDGNLRYTTHNLTYSLNKKKRWLLPDIIKERICEYDPNSQSSKLQKGDQTSTIDERLKIIMYENENTHHTSTCLRYANNQTEPQILHKNGRRFNSKTLTKWINFDTRERWNSHHRNHSNDQVNQPNFGIQQRPGFFPSEVTYEFLYPKRLPSSENHKNGKISLSHCKVPQKYDWSGRYFKDTNKNRRKIRRYECMKFDIDEYEYDFEQEDIHTNEFLITSSNFIDENEKWSIVFDESNDQYTTSIDLPIEYFISSISSNSKSISLSNDNSLDINNDHKAHKYFEPWPISDKKITKSSIINEDLLCSIPCKNESDFLSLMQQSSMKISQANLSPAIFLQCTSTSSFSVIYTYCRTSSTINALLKFTDLPPNITFNTKEITLEKLIELISNKLDENQIELNVKPTNNSRIDVDALRGSLPLPINITQKMILVRPNSTDKQTALKNENLINNNNKNQQEQWYNTIDDANDEYQIFECSICCDTLSTNDAYQLLPCHHTLCHSCLTSYIRTSISSATYSSSNILPITCFQQNCSTQLNSSLLQAFLSYEIYQSYSQSLIDRHLFSSGNYRKCPSRICSNLLIVDDKTKSSSSSLMCSCGQRVCSECLEEYHFPATCQQYKLYVTRLRESGDDLLSLSKIGDNSSCYVAEGKNCPNCGEFVEKNGGCPHMTCKCGNEYCWMCLKRWSTHNYSMCFNIPESSHELRSSTRNRLHNKAINHRRERNQFSFNLLSQSVRISTNCSITYNLILSTYIDLNTLAEFLYVLLQRRRTDVNIRAVLSRTAKRLELDAFQIKLQIECKQIKIEYIEQIRLRLKRTVSNLLHMKRNNIFI</sequence>
<evidence type="ECO:0000256" key="8">
    <source>
        <dbReference type="ARBA" id="ARBA00022737"/>
    </source>
</evidence>
<dbReference type="FunFam" id="3.30.40.10:FF:000051">
    <property type="entry name" value="RBR-type E3 ubiquitin transferase"/>
    <property type="match status" value="1"/>
</dbReference>
<dbReference type="GO" id="GO:0005737">
    <property type="term" value="C:cytoplasm"/>
    <property type="evidence" value="ECO:0007669"/>
    <property type="project" value="UniProtKB-ARBA"/>
</dbReference>
<protein>
    <recommendedName>
        <fullName evidence="4">RBR-type E3 ubiquitin transferase</fullName>
        <ecNumber evidence="4">2.3.2.31</ecNumber>
    </recommendedName>
</protein>
<dbReference type="CDD" id="cd20336">
    <property type="entry name" value="Rcat_RBR"/>
    <property type="match status" value="1"/>
</dbReference>
<gene>
    <name evidence="18" type="ORF">RFH988_LOCUS14698</name>
</gene>
<dbReference type="InterPro" id="IPR017907">
    <property type="entry name" value="Znf_RING_CS"/>
</dbReference>
<feature type="domain" description="RING-type" evidence="17">
    <location>
        <begin position="530"/>
        <end position="755"/>
    </location>
</feature>
<dbReference type="InterPro" id="IPR031127">
    <property type="entry name" value="E3_UB_ligase_RBR"/>
</dbReference>
<evidence type="ECO:0000256" key="3">
    <source>
        <dbReference type="ARBA" id="ARBA00004906"/>
    </source>
</evidence>
<evidence type="ECO:0000256" key="13">
    <source>
        <dbReference type="ARBA" id="ARBA00023136"/>
    </source>
</evidence>
<evidence type="ECO:0000256" key="4">
    <source>
        <dbReference type="ARBA" id="ARBA00012251"/>
    </source>
</evidence>
<dbReference type="PROSITE" id="PS00518">
    <property type="entry name" value="ZF_RING_1"/>
    <property type="match status" value="1"/>
</dbReference>
<dbReference type="SUPFAM" id="SSF57850">
    <property type="entry name" value="RING/U-box"/>
    <property type="match status" value="3"/>
</dbReference>
<feature type="domain" description="RING-type" evidence="16">
    <location>
        <begin position="534"/>
        <end position="584"/>
    </location>
</feature>
<evidence type="ECO:0000259" key="17">
    <source>
        <dbReference type="PROSITE" id="PS51873"/>
    </source>
</evidence>
<accession>A0A814HME5</accession>
<comment type="subcellular location">
    <subcellularLocation>
        <location evidence="2">Membrane</location>
        <topology evidence="2">Single-pass membrane protein</topology>
    </subcellularLocation>
</comment>
<evidence type="ECO:0000256" key="15">
    <source>
        <dbReference type="PROSITE-ProRule" id="PRU00175"/>
    </source>
</evidence>
<keyword evidence="8" id="KW-0677">Repeat</keyword>
<evidence type="ECO:0000256" key="5">
    <source>
        <dbReference type="ARBA" id="ARBA00022679"/>
    </source>
</evidence>
<dbReference type="InterPro" id="IPR001841">
    <property type="entry name" value="Znf_RING"/>
</dbReference>
<keyword evidence="11" id="KW-0862">Zinc</keyword>
<keyword evidence="7" id="KW-0479">Metal-binding</keyword>
<dbReference type="GO" id="GO:0016567">
    <property type="term" value="P:protein ubiquitination"/>
    <property type="evidence" value="ECO:0007669"/>
    <property type="project" value="InterPro"/>
</dbReference>
<dbReference type="Gene3D" id="1.20.120.1750">
    <property type="match status" value="1"/>
</dbReference>
<dbReference type="EC" id="2.3.2.31" evidence="4"/>
<comment type="caution">
    <text evidence="18">The sequence shown here is derived from an EMBL/GenBank/DDBJ whole genome shotgun (WGS) entry which is preliminary data.</text>
</comment>
<keyword evidence="12" id="KW-1133">Transmembrane helix</keyword>
<keyword evidence="10" id="KW-0833">Ubl conjugation pathway</keyword>
<dbReference type="GO" id="GO:0061630">
    <property type="term" value="F:ubiquitin protein ligase activity"/>
    <property type="evidence" value="ECO:0007669"/>
    <property type="project" value="UniProtKB-EC"/>
</dbReference>
<dbReference type="InterPro" id="IPR044066">
    <property type="entry name" value="TRIAD_supradom"/>
</dbReference>
<dbReference type="PROSITE" id="PS51873">
    <property type="entry name" value="TRIAD"/>
    <property type="match status" value="1"/>
</dbReference>
<evidence type="ECO:0000256" key="11">
    <source>
        <dbReference type="ARBA" id="ARBA00022833"/>
    </source>
</evidence>
<comment type="catalytic activity">
    <reaction evidence="1">
        <text>[E2 ubiquitin-conjugating enzyme]-S-ubiquitinyl-L-cysteine + [acceptor protein]-L-lysine = [E2 ubiquitin-conjugating enzyme]-L-cysteine + [acceptor protein]-N(6)-ubiquitinyl-L-lysine.</text>
        <dbReference type="EC" id="2.3.2.31"/>
    </reaction>
</comment>
<dbReference type="InterPro" id="IPR013083">
    <property type="entry name" value="Znf_RING/FYVE/PHD"/>
</dbReference>
<proteinExistence type="inferred from homology"/>
<dbReference type="Gene3D" id="3.30.40.10">
    <property type="entry name" value="Zinc/RING finger domain, C3HC4 (zinc finger)"/>
    <property type="match status" value="1"/>
</dbReference>
<evidence type="ECO:0000256" key="2">
    <source>
        <dbReference type="ARBA" id="ARBA00004167"/>
    </source>
</evidence>
<comment type="pathway">
    <text evidence="3">Protein modification; protein ubiquitination.</text>
</comment>